<keyword evidence="7" id="KW-1185">Reference proteome</keyword>
<evidence type="ECO:0000313" key="7">
    <source>
        <dbReference type="Proteomes" id="UP000093476"/>
    </source>
</evidence>
<dbReference type="Proteomes" id="UP000093476">
    <property type="component" value="Unassembled WGS sequence"/>
</dbReference>
<dbReference type="STRING" id="286156.Ppb6_04317"/>
<evidence type="ECO:0000256" key="1">
    <source>
        <dbReference type="ARBA" id="ARBA00004167"/>
    </source>
</evidence>
<comment type="caution">
    <text evidence="6">The sequence shown here is derived from an EMBL/GenBank/DDBJ whole genome shotgun (WGS) entry which is preliminary data.</text>
</comment>
<dbReference type="InterPro" id="IPR007452">
    <property type="entry name" value="TamB_C"/>
</dbReference>
<keyword evidence="2" id="KW-0812">Transmembrane</keyword>
<evidence type="ECO:0000259" key="5">
    <source>
        <dbReference type="Pfam" id="PF04357"/>
    </source>
</evidence>
<reference evidence="6 7" key="1">
    <citation type="submission" date="2015-12" db="EMBL/GenBank/DDBJ databases">
        <title>Genome comparisons provide insights into the role of secondary metabolites in the pathogenic phase of the Photorhabdus life cycle.</title>
        <authorList>
            <person name="Tobias N.J."/>
            <person name="Mishra B."/>
            <person name="Gupta D.K."/>
            <person name="Thines M."/>
            <person name="Stinear T.P."/>
            <person name="Bode H.B."/>
        </authorList>
    </citation>
    <scope>NUCLEOTIDE SEQUENCE [LARGE SCALE GENOMIC DNA]</scope>
    <source>
        <strain evidence="6 7">PB68.1</strain>
    </source>
</reference>
<keyword evidence="4" id="KW-0472">Membrane</keyword>
<dbReference type="RefSeq" id="WP_065824790.1">
    <property type="nucleotide sequence ID" value="NZ_CAWMQZ010000202.1"/>
</dbReference>
<evidence type="ECO:0000313" key="6">
    <source>
        <dbReference type="EMBL" id="OCQ50539.1"/>
    </source>
</evidence>
<sequence>MRWIKKISIVFLLTVTLLVITVIGLVGTQSGLHFMINSASRWVPGLDITSVSGGWRDLTLKGIRYQMPGVDVNVDQLYFSLRLSCLKDSQLCINALTTEGVKVAINTKQFPVSEQSSPESESLTELRTPYPISLDLLSVKNATVTVDDMVIAFDEFRTAAQWQQKALTFKPTQINRLLVGLPKTTPEQLKTVEAAKNIKQKVEPEKSLGETLKKLFSQPLLAKLPEVPIPLDITVEGISGKQLRLTGDTNITVNNLLLQLSNQGQQIQLNKLNVNTPEGSLAINGSATLAQQWPVKLTIKSELNWQKMQRQKVDLKLDGALLEQLNLVLNLSGPVSAKLDAQAELAQAGLPMRVVLESEQFNWPLTGEPEYQLDSIRMRLNGRASGYDLSLRSGIKGNEIPPVLLVLDAKGNEEQFRLTRLRLSALQGRAELTGVADWSKAVSWNTVLSLSGINTAKQWPEWPARIDGKIVTRGSLHGGSWQLHIPEIILDGNVKQNLVKARGKISGNAAGQWNIPQFELALGRNKMNLQGQLSKQWKLDGDITAPRLDGLLPGLGGIVNGTLKLRGNMQAPQLLMDLNANGLRWQDLRIDSVNVKGNVRSAEQIQGDLAVNVRQLKQVDLIIRNLTLNAKGNEKKHDLQLKIDGEPVSGQLALNGRFDRKQQQWKGNINNTRFDTPVGEWRLTKPIIVDYLNPQQKVTVGTHCWLNPHAQLCVPKPIEAGASGSASIVLERFDLAMIQPLLGPETQLKGVFSGNADVKWSAGHGLPQANVNLRGREVQVKQMVDGVALPVDFQTLTFNVGLKNGTAELGWLFKIMGNGQFNGDVQIADLEGYRKLSGNIGIQDVSLALIKPILGKGDKAEGHLNANLRLGGNAKNPLLFGRLGLNSLQASGHWIPFDITQGQLGVNFDGVRSALEGVIKTPKGQLNLSGDADWNDLDTWHARVTANGNKLRVTFPPMAKIDVSPDLVFEASPQLLKLDGNVDIPWALITVKELPESAVEVSSDEVILNENFQPLEEKKASIPIQSNLTIHIGEDVRLSAFGLTAQLKGDLKVAQDKQGLGLNGQVDILDGRFRAYGQDLIVRKGLIMFSGPPDQPLLNIEAIRNPESTDGGVIAGVRVTGLADKPKVAIFSEPAKSQQEALSYLLRGEGLENSGSDNSQMTAVLIGLGVAQSGQLVGKIGETFGVSDLALDTQGVGDKSQVVVSGKITKDLQVKYGVGIFDSLATLTLRYRLMPRLYLEAMSGIDQALDLLYQFEF</sequence>
<dbReference type="EMBL" id="LOMY01000202">
    <property type="protein sequence ID" value="OCQ50539.1"/>
    <property type="molecule type" value="Genomic_DNA"/>
</dbReference>
<organism evidence="6 7">
    <name type="scientific">Photorhabdus australis subsp. thailandensis</name>
    <dbReference type="NCBI Taxonomy" id="2805096"/>
    <lineage>
        <taxon>Bacteria</taxon>
        <taxon>Pseudomonadati</taxon>
        <taxon>Pseudomonadota</taxon>
        <taxon>Gammaproteobacteria</taxon>
        <taxon>Enterobacterales</taxon>
        <taxon>Morganellaceae</taxon>
        <taxon>Photorhabdus</taxon>
    </lineage>
</organism>
<keyword evidence="3" id="KW-1133">Transmembrane helix</keyword>
<comment type="subcellular location">
    <subcellularLocation>
        <location evidence="1">Membrane</location>
        <topology evidence="1">Single-pass membrane protein</topology>
    </subcellularLocation>
</comment>
<proteinExistence type="predicted"/>
<evidence type="ECO:0000256" key="2">
    <source>
        <dbReference type="ARBA" id="ARBA00022692"/>
    </source>
</evidence>
<dbReference type="Pfam" id="PF04357">
    <property type="entry name" value="TamB"/>
    <property type="match status" value="1"/>
</dbReference>
<feature type="domain" description="Translocation and assembly module TamB C-terminal" evidence="5">
    <location>
        <begin position="922"/>
        <end position="1257"/>
    </location>
</feature>
<dbReference type="PATRIC" id="fig|286156.4.peg.4950"/>
<gene>
    <name evidence="6" type="primary">tamB</name>
    <name evidence="6" type="ORF">Ppb6_04317</name>
</gene>
<name>A0A1C0TY05_9GAMM</name>
<protein>
    <submittedName>
        <fullName evidence="6">Translocation and assembly module TamB</fullName>
    </submittedName>
</protein>
<evidence type="ECO:0000256" key="4">
    <source>
        <dbReference type="ARBA" id="ARBA00023136"/>
    </source>
</evidence>
<dbReference type="PANTHER" id="PTHR36985:SF1">
    <property type="entry name" value="TRANSLOCATION AND ASSEMBLY MODULE SUBUNIT TAMB"/>
    <property type="match status" value="1"/>
</dbReference>
<dbReference type="GO" id="GO:0005886">
    <property type="term" value="C:plasma membrane"/>
    <property type="evidence" value="ECO:0007669"/>
    <property type="project" value="InterPro"/>
</dbReference>
<evidence type="ECO:0000256" key="3">
    <source>
        <dbReference type="ARBA" id="ARBA00022989"/>
    </source>
</evidence>
<dbReference type="GO" id="GO:0009306">
    <property type="term" value="P:protein secretion"/>
    <property type="evidence" value="ECO:0007669"/>
    <property type="project" value="InterPro"/>
</dbReference>
<accession>A0A1C0TY05</accession>
<dbReference type="GO" id="GO:0097347">
    <property type="term" value="C:TAM protein secretion complex"/>
    <property type="evidence" value="ECO:0007669"/>
    <property type="project" value="TreeGrafter"/>
</dbReference>
<dbReference type="PANTHER" id="PTHR36985">
    <property type="entry name" value="TRANSLOCATION AND ASSEMBLY MODULE SUBUNIT TAMB"/>
    <property type="match status" value="1"/>
</dbReference>
<dbReference type="AlphaFoldDB" id="A0A1C0TY05"/>